<dbReference type="GO" id="GO:0005829">
    <property type="term" value="C:cytosol"/>
    <property type="evidence" value="ECO:0007669"/>
    <property type="project" value="TreeGrafter"/>
</dbReference>
<dbReference type="AlphaFoldDB" id="A0A7Z0PFH2"/>
<comment type="subcellular location">
    <subcellularLocation>
        <location evidence="2 15 17">Cytoplasm</location>
    </subcellularLocation>
</comment>
<evidence type="ECO:0000256" key="13">
    <source>
        <dbReference type="ARBA" id="ARBA00033392"/>
    </source>
</evidence>
<evidence type="ECO:0000256" key="7">
    <source>
        <dbReference type="ARBA" id="ARBA00022490"/>
    </source>
</evidence>
<dbReference type="EC" id="2.1.1.228" evidence="5 15"/>
<evidence type="ECO:0000256" key="5">
    <source>
        <dbReference type="ARBA" id="ARBA00012807"/>
    </source>
</evidence>
<dbReference type="InterPro" id="IPR029028">
    <property type="entry name" value="Alpha/beta_knot_MTases"/>
</dbReference>
<comment type="similarity">
    <text evidence="3 15 17">Belongs to the RNA methyltransferase TrmD family.</text>
</comment>
<evidence type="ECO:0000313" key="20">
    <source>
        <dbReference type="Proteomes" id="UP000526184"/>
    </source>
</evidence>
<dbReference type="NCBIfam" id="TIGR00088">
    <property type="entry name" value="trmD"/>
    <property type="match status" value="1"/>
</dbReference>
<evidence type="ECO:0000256" key="12">
    <source>
        <dbReference type="ARBA" id="ARBA00029736"/>
    </source>
</evidence>
<evidence type="ECO:0000256" key="10">
    <source>
        <dbReference type="ARBA" id="ARBA00022691"/>
    </source>
</evidence>
<dbReference type="RefSeq" id="WP_180135133.1">
    <property type="nucleotide sequence ID" value="NZ_JABMKT010000001.1"/>
</dbReference>
<dbReference type="Pfam" id="PF01746">
    <property type="entry name" value="tRNA_m1G_MT"/>
    <property type="match status" value="1"/>
</dbReference>
<protein>
    <recommendedName>
        <fullName evidence="6 15">tRNA (guanine-N(1)-)-methyltransferase</fullName>
        <ecNumber evidence="5 15">2.1.1.228</ecNumber>
    </recommendedName>
    <alternativeName>
        <fullName evidence="12 15">M1G-methyltransferase</fullName>
    </alternativeName>
    <alternativeName>
        <fullName evidence="13 15">tRNA [GM37] methyltransferase</fullName>
    </alternativeName>
</protein>
<dbReference type="GO" id="GO:0052906">
    <property type="term" value="F:tRNA (guanine(37)-N1)-methyltransferase activity"/>
    <property type="evidence" value="ECO:0007669"/>
    <property type="project" value="UniProtKB-UniRule"/>
</dbReference>
<dbReference type="SUPFAM" id="SSF75217">
    <property type="entry name" value="alpha/beta knot"/>
    <property type="match status" value="1"/>
</dbReference>
<evidence type="ECO:0000256" key="9">
    <source>
        <dbReference type="ARBA" id="ARBA00022679"/>
    </source>
</evidence>
<evidence type="ECO:0000256" key="1">
    <source>
        <dbReference type="ARBA" id="ARBA00002634"/>
    </source>
</evidence>
<dbReference type="PANTHER" id="PTHR46417">
    <property type="entry name" value="TRNA (GUANINE-N(1)-)-METHYLTRANSFERASE"/>
    <property type="match status" value="1"/>
</dbReference>
<dbReference type="Gene3D" id="3.40.1280.10">
    <property type="match status" value="1"/>
</dbReference>
<dbReference type="HAMAP" id="MF_00605">
    <property type="entry name" value="TrmD"/>
    <property type="match status" value="1"/>
</dbReference>
<dbReference type="PIRSF" id="PIRSF000386">
    <property type="entry name" value="tRNA_mtase"/>
    <property type="match status" value="1"/>
</dbReference>
<evidence type="ECO:0000256" key="8">
    <source>
        <dbReference type="ARBA" id="ARBA00022603"/>
    </source>
</evidence>
<dbReference type="NCBIfam" id="NF000648">
    <property type="entry name" value="PRK00026.1"/>
    <property type="match status" value="1"/>
</dbReference>
<keyword evidence="11 15" id="KW-0819">tRNA processing</keyword>
<dbReference type="CDD" id="cd18080">
    <property type="entry name" value="TrmD-like"/>
    <property type="match status" value="1"/>
</dbReference>
<keyword evidence="10 15" id="KW-0949">S-adenosyl-L-methionine</keyword>
<dbReference type="InterPro" id="IPR016009">
    <property type="entry name" value="tRNA_MeTrfase_TRMD/TRM10"/>
</dbReference>
<comment type="caution">
    <text evidence="19">The sequence shown here is derived from an EMBL/GenBank/DDBJ whole genome shotgun (WGS) entry which is preliminary data.</text>
</comment>
<proteinExistence type="inferred from homology"/>
<feature type="domain" description="tRNA methyltransferase TRMD/TRM10-type" evidence="18">
    <location>
        <begin position="1"/>
        <end position="222"/>
    </location>
</feature>
<evidence type="ECO:0000256" key="4">
    <source>
        <dbReference type="ARBA" id="ARBA00011738"/>
    </source>
</evidence>
<dbReference type="InterPro" id="IPR002649">
    <property type="entry name" value="tRNA_m1G_MeTrfase_TrmD"/>
</dbReference>
<evidence type="ECO:0000313" key="19">
    <source>
        <dbReference type="EMBL" id="NYV27225.1"/>
    </source>
</evidence>
<evidence type="ECO:0000256" key="2">
    <source>
        <dbReference type="ARBA" id="ARBA00004496"/>
    </source>
</evidence>
<evidence type="ECO:0000259" key="18">
    <source>
        <dbReference type="Pfam" id="PF01746"/>
    </source>
</evidence>
<evidence type="ECO:0000256" key="11">
    <source>
        <dbReference type="ARBA" id="ARBA00022694"/>
    </source>
</evidence>
<dbReference type="InterPro" id="IPR023148">
    <property type="entry name" value="tRNA_m1G_MeTrfase_C_sf"/>
</dbReference>
<name>A0A7Z0PFH2_9FUSO</name>
<evidence type="ECO:0000256" key="17">
    <source>
        <dbReference type="RuleBase" id="RU003464"/>
    </source>
</evidence>
<comment type="catalytic activity">
    <reaction evidence="14 15 17">
        <text>guanosine(37) in tRNA + S-adenosyl-L-methionine = N(1)-methylguanosine(37) in tRNA + S-adenosyl-L-homocysteine + H(+)</text>
        <dbReference type="Rhea" id="RHEA:36899"/>
        <dbReference type="Rhea" id="RHEA-COMP:10145"/>
        <dbReference type="Rhea" id="RHEA-COMP:10147"/>
        <dbReference type="ChEBI" id="CHEBI:15378"/>
        <dbReference type="ChEBI" id="CHEBI:57856"/>
        <dbReference type="ChEBI" id="CHEBI:59789"/>
        <dbReference type="ChEBI" id="CHEBI:73542"/>
        <dbReference type="ChEBI" id="CHEBI:74269"/>
        <dbReference type="EC" id="2.1.1.228"/>
    </reaction>
</comment>
<dbReference type="GO" id="GO:0002939">
    <property type="term" value="P:tRNA N1-guanine methylation"/>
    <property type="evidence" value="ECO:0007669"/>
    <property type="project" value="TreeGrafter"/>
</dbReference>
<dbReference type="InterPro" id="IPR029026">
    <property type="entry name" value="tRNA_m1G_MTases_N"/>
</dbReference>
<evidence type="ECO:0000256" key="16">
    <source>
        <dbReference type="PIRSR" id="PIRSR000386-1"/>
    </source>
</evidence>
<dbReference type="PANTHER" id="PTHR46417:SF1">
    <property type="entry name" value="TRNA (GUANINE-N(1)-)-METHYLTRANSFERASE"/>
    <property type="match status" value="1"/>
</dbReference>
<evidence type="ECO:0000256" key="14">
    <source>
        <dbReference type="ARBA" id="ARBA00047783"/>
    </source>
</evidence>
<evidence type="ECO:0000256" key="6">
    <source>
        <dbReference type="ARBA" id="ARBA00014679"/>
    </source>
</evidence>
<accession>A0A7Z0PFH2</accession>
<keyword evidence="20" id="KW-1185">Reference proteome</keyword>
<dbReference type="Gene3D" id="1.10.1270.20">
    <property type="entry name" value="tRNA(m1g37)methyltransferase, domain 2"/>
    <property type="match status" value="1"/>
</dbReference>
<keyword evidence="7 15" id="KW-0963">Cytoplasm</keyword>
<dbReference type="EMBL" id="JABMKT010000001">
    <property type="protein sequence ID" value="NYV27225.1"/>
    <property type="molecule type" value="Genomic_DNA"/>
</dbReference>
<evidence type="ECO:0000256" key="3">
    <source>
        <dbReference type="ARBA" id="ARBA00007630"/>
    </source>
</evidence>
<keyword evidence="9 15" id="KW-0808">Transferase</keyword>
<sequence length="245" mass="28646">MKIRILTLFNEIFNLYLSQTIMKRAEDNNTEIEIVNIRDLSDNKHKQVDDTPFGGGAGMVLKPEPFWKYFSELRKSKIKKPYTIFVTPQGKTLNQEKIIELSKMEDICIISGRYEGLDQRVIDKFVDEEISIGDYVLSSGDLPSLVLVDGIIRLKEGIIKKESYETDSFYNGLLGFPQYTRPQKIDKFEVPEVLTSGNHKLIEEYREYMSILKTIKNRPDLLVRKMSDKEFLNKYFKFLKLIEKH</sequence>
<evidence type="ECO:0000256" key="15">
    <source>
        <dbReference type="HAMAP-Rule" id="MF_00605"/>
    </source>
</evidence>
<feature type="binding site" evidence="15 16">
    <location>
        <begin position="132"/>
        <end position="137"/>
    </location>
    <ligand>
        <name>S-adenosyl-L-methionine</name>
        <dbReference type="ChEBI" id="CHEBI:59789"/>
    </ligand>
</feature>
<gene>
    <name evidence="15 19" type="primary">trmD</name>
    <name evidence="19" type="ORF">HP397_00090</name>
</gene>
<comment type="subunit">
    <text evidence="4 15 17">Homodimer.</text>
</comment>
<feature type="binding site" evidence="15 16">
    <location>
        <position position="112"/>
    </location>
    <ligand>
        <name>S-adenosyl-L-methionine</name>
        <dbReference type="ChEBI" id="CHEBI:59789"/>
    </ligand>
</feature>
<comment type="function">
    <text evidence="1 15 17">Specifically methylates guanosine-37 in various tRNAs.</text>
</comment>
<organism evidence="19 20">
    <name type="scientific">Streptobacillus felis</name>
    <dbReference type="NCBI Taxonomy" id="1384509"/>
    <lineage>
        <taxon>Bacteria</taxon>
        <taxon>Fusobacteriati</taxon>
        <taxon>Fusobacteriota</taxon>
        <taxon>Fusobacteriia</taxon>
        <taxon>Fusobacteriales</taxon>
        <taxon>Leptotrichiaceae</taxon>
        <taxon>Streptobacillus</taxon>
    </lineage>
</organism>
<dbReference type="Proteomes" id="UP000526184">
    <property type="component" value="Unassembled WGS sequence"/>
</dbReference>
<keyword evidence="8 15" id="KW-0489">Methyltransferase</keyword>
<reference evidence="19 20" key="1">
    <citation type="submission" date="2020-05" db="EMBL/GenBank/DDBJ databases">
        <title>Streptobacillus felis strain LHL191014123.</title>
        <authorList>
            <person name="Fawzy A."/>
            <person name="Rau J."/>
            <person name="Risse K."/>
            <person name="Schauerte N."/>
            <person name="Geiger C."/>
            <person name="Blom J."/>
            <person name="Imirzalioglu C."/>
            <person name="Falgenhauer J."/>
            <person name="Bach A."/>
            <person name="Herden C."/>
            <person name="Eisenberg T."/>
        </authorList>
    </citation>
    <scope>NUCLEOTIDE SEQUENCE [LARGE SCALE GENOMIC DNA]</scope>
    <source>
        <strain evidence="19 20">LHL191014123</strain>
    </source>
</reference>